<feature type="transmembrane region" description="Helical" evidence="6">
    <location>
        <begin position="453"/>
        <end position="474"/>
    </location>
</feature>
<organism evidence="7 8">
    <name type="scientific">Bursaphelenchus okinawaensis</name>
    <dbReference type="NCBI Taxonomy" id="465554"/>
    <lineage>
        <taxon>Eukaryota</taxon>
        <taxon>Metazoa</taxon>
        <taxon>Ecdysozoa</taxon>
        <taxon>Nematoda</taxon>
        <taxon>Chromadorea</taxon>
        <taxon>Rhabditida</taxon>
        <taxon>Tylenchina</taxon>
        <taxon>Tylenchomorpha</taxon>
        <taxon>Aphelenchoidea</taxon>
        <taxon>Aphelenchoididae</taxon>
        <taxon>Bursaphelenchus</taxon>
    </lineage>
</organism>
<keyword evidence="3" id="KW-0328">Glycosyltransferase</keyword>
<dbReference type="AlphaFoldDB" id="A0A811LM10"/>
<keyword evidence="6" id="KW-0472">Membrane</keyword>
<protein>
    <recommendedName>
        <fullName evidence="2">glucuronosyltransferase</fullName>
        <ecNumber evidence="2">2.4.1.17</ecNumber>
    </recommendedName>
</protein>
<dbReference type="PANTHER" id="PTHR48043:SF62">
    <property type="entry name" value="GLUCURONOSYLTRANSFERASE"/>
    <property type="match status" value="1"/>
</dbReference>
<keyword evidence="4" id="KW-0808">Transferase</keyword>
<evidence type="ECO:0000256" key="1">
    <source>
        <dbReference type="ARBA" id="ARBA00009995"/>
    </source>
</evidence>
<dbReference type="Proteomes" id="UP000614601">
    <property type="component" value="Unassembled WGS sequence"/>
</dbReference>
<accession>A0A811LM10</accession>
<gene>
    <name evidence="7" type="ORF">BOKJ2_LOCUS12826</name>
</gene>
<proteinExistence type="inferred from homology"/>
<evidence type="ECO:0000256" key="6">
    <source>
        <dbReference type="SAM" id="Phobius"/>
    </source>
</evidence>
<dbReference type="EMBL" id="CAJFDH010000006">
    <property type="protein sequence ID" value="CAD5228734.1"/>
    <property type="molecule type" value="Genomic_DNA"/>
</dbReference>
<dbReference type="SUPFAM" id="SSF53756">
    <property type="entry name" value="UDP-Glycosyltransferase/glycogen phosphorylase"/>
    <property type="match status" value="1"/>
</dbReference>
<comment type="caution">
    <text evidence="7">The sequence shown here is derived from an EMBL/GenBank/DDBJ whole genome shotgun (WGS) entry which is preliminary data.</text>
</comment>
<keyword evidence="6" id="KW-0812">Transmembrane</keyword>
<sequence>MRSYFTALAKAGYNVTVLDTSNAKLKQYGCNIVVEQAYVPVEQAGRVEAITRFLTKTYNGFSLSGAQKNGNDNMLDIIDQRWETLYRVIHTSYDLVVIDDIPCVHCSVIASALNKMHNTKIILFSTTKPLEYNFILLGLVKSPVTNPYIFTFMPKINIDIMDFKNIKHRIHNLKLWFYEMYEFLTTDESRVVSSHKEFGQTAFSWTSLFQNIGLHVVESVDENVWPVPTHNFIKHTGLTCNPSSSNSTKPIPRDLLQFMEDTTSKGTIYIAFGSYIDFTYAPEHLHYALVNGIQRLSDYRVIVSVKINNTYIPKLPFVRYVDWAPQKEILQHYSTKVFLTHGGLKSIKEAICSKVSIVIMPLFAEQSANAHMILKSKIGRILNKFTVDEKTFATELKTVASATDYKNNIKNLYELWSERPMSHLEQVVFMTKRYDKVDSKSWNKYLQPQSKRLPTYCTYLVDVIGVVLIFIAVVSY</sequence>
<keyword evidence="6" id="KW-1133">Transmembrane helix</keyword>
<dbReference type="OrthoDB" id="5835829at2759"/>
<name>A0A811LM10_9BILA</name>
<evidence type="ECO:0000256" key="4">
    <source>
        <dbReference type="ARBA" id="ARBA00022679"/>
    </source>
</evidence>
<dbReference type="EMBL" id="CAJFCW020000006">
    <property type="protein sequence ID" value="CAG9124932.1"/>
    <property type="molecule type" value="Genomic_DNA"/>
</dbReference>
<evidence type="ECO:0000313" key="8">
    <source>
        <dbReference type="Proteomes" id="UP000614601"/>
    </source>
</evidence>
<comment type="catalytic activity">
    <reaction evidence="5">
        <text>glucuronate acceptor + UDP-alpha-D-glucuronate = acceptor beta-D-glucuronoside + UDP + H(+)</text>
        <dbReference type="Rhea" id="RHEA:21032"/>
        <dbReference type="ChEBI" id="CHEBI:15378"/>
        <dbReference type="ChEBI" id="CHEBI:58052"/>
        <dbReference type="ChEBI" id="CHEBI:58223"/>
        <dbReference type="ChEBI" id="CHEBI:132367"/>
        <dbReference type="ChEBI" id="CHEBI:132368"/>
        <dbReference type="EC" id="2.4.1.17"/>
    </reaction>
</comment>
<dbReference type="InterPro" id="IPR002213">
    <property type="entry name" value="UDP_glucos_trans"/>
</dbReference>
<dbReference type="InterPro" id="IPR050271">
    <property type="entry name" value="UDP-glycosyltransferase"/>
</dbReference>
<dbReference type="Gene3D" id="3.40.50.2000">
    <property type="entry name" value="Glycogen Phosphorylase B"/>
    <property type="match status" value="1"/>
</dbReference>
<dbReference type="Pfam" id="PF00201">
    <property type="entry name" value="UDPGT"/>
    <property type="match status" value="1"/>
</dbReference>
<evidence type="ECO:0000256" key="3">
    <source>
        <dbReference type="ARBA" id="ARBA00022676"/>
    </source>
</evidence>
<evidence type="ECO:0000256" key="2">
    <source>
        <dbReference type="ARBA" id="ARBA00012544"/>
    </source>
</evidence>
<dbReference type="PANTHER" id="PTHR48043">
    <property type="entry name" value="EG:EG0003.4 PROTEIN-RELATED"/>
    <property type="match status" value="1"/>
</dbReference>
<evidence type="ECO:0000313" key="7">
    <source>
        <dbReference type="EMBL" id="CAD5228734.1"/>
    </source>
</evidence>
<dbReference type="GO" id="GO:0015020">
    <property type="term" value="F:glucuronosyltransferase activity"/>
    <property type="evidence" value="ECO:0007669"/>
    <property type="project" value="UniProtKB-EC"/>
</dbReference>
<dbReference type="Proteomes" id="UP000783686">
    <property type="component" value="Unassembled WGS sequence"/>
</dbReference>
<keyword evidence="8" id="KW-1185">Reference proteome</keyword>
<evidence type="ECO:0000256" key="5">
    <source>
        <dbReference type="ARBA" id="ARBA00047475"/>
    </source>
</evidence>
<reference evidence="7" key="1">
    <citation type="submission" date="2020-09" db="EMBL/GenBank/DDBJ databases">
        <authorList>
            <person name="Kikuchi T."/>
        </authorList>
    </citation>
    <scope>NUCLEOTIDE SEQUENCE</scope>
    <source>
        <strain evidence="7">SH1</strain>
    </source>
</reference>
<dbReference type="EC" id="2.4.1.17" evidence="2"/>
<comment type="similarity">
    <text evidence="1">Belongs to the UDP-glycosyltransferase family.</text>
</comment>
<dbReference type="CDD" id="cd03784">
    <property type="entry name" value="GT1_Gtf-like"/>
    <property type="match status" value="1"/>
</dbReference>